<feature type="compositionally biased region" description="Basic and acidic residues" evidence="1">
    <location>
        <begin position="586"/>
        <end position="599"/>
    </location>
</feature>
<feature type="compositionally biased region" description="Low complexity" evidence="1">
    <location>
        <begin position="929"/>
        <end position="938"/>
    </location>
</feature>
<evidence type="ECO:0000313" key="2">
    <source>
        <dbReference type="EMBL" id="KAF2642600.1"/>
    </source>
</evidence>
<feature type="compositionally biased region" description="Basic and acidic residues" evidence="1">
    <location>
        <begin position="954"/>
        <end position="973"/>
    </location>
</feature>
<feature type="compositionally biased region" description="Basic and acidic residues" evidence="1">
    <location>
        <begin position="111"/>
        <end position="121"/>
    </location>
</feature>
<protein>
    <submittedName>
        <fullName evidence="2">Uncharacterized protein</fullName>
    </submittedName>
</protein>
<feature type="region of interest" description="Disordered" evidence="1">
    <location>
        <begin position="546"/>
        <end position="599"/>
    </location>
</feature>
<dbReference type="Proteomes" id="UP000799753">
    <property type="component" value="Unassembled WGS sequence"/>
</dbReference>
<gene>
    <name evidence="2" type="ORF">P280DRAFT_269104</name>
</gene>
<organism evidence="2 3">
    <name type="scientific">Massarina eburnea CBS 473.64</name>
    <dbReference type="NCBI Taxonomy" id="1395130"/>
    <lineage>
        <taxon>Eukaryota</taxon>
        <taxon>Fungi</taxon>
        <taxon>Dikarya</taxon>
        <taxon>Ascomycota</taxon>
        <taxon>Pezizomycotina</taxon>
        <taxon>Dothideomycetes</taxon>
        <taxon>Pleosporomycetidae</taxon>
        <taxon>Pleosporales</taxon>
        <taxon>Massarineae</taxon>
        <taxon>Massarinaceae</taxon>
        <taxon>Massarina</taxon>
    </lineage>
</organism>
<feature type="region of interest" description="Disordered" evidence="1">
    <location>
        <begin position="765"/>
        <end position="986"/>
    </location>
</feature>
<dbReference type="AlphaFoldDB" id="A0A6A6S4V9"/>
<feature type="compositionally biased region" description="Polar residues" evidence="1">
    <location>
        <begin position="251"/>
        <end position="276"/>
    </location>
</feature>
<feature type="compositionally biased region" description="Basic and acidic residues" evidence="1">
    <location>
        <begin position="20"/>
        <end position="33"/>
    </location>
</feature>
<feature type="compositionally biased region" description="Low complexity" evidence="1">
    <location>
        <begin position="974"/>
        <end position="986"/>
    </location>
</feature>
<feature type="region of interest" description="Disordered" evidence="1">
    <location>
        <begin position="1"/>
        <end position="90"/>
    </location>
</feature>
<name>A0A6A6S4V9_9PLEO</name>
<evidence type="ECO:0000256" key="1">
    <source>
        <dbReference type="SAM" id="MobiDB-lite"/>
    </source>
</evidence>
<dbReference type="EMBL" id="MU006781">
    <property type="protein sequence ID" value="KAF2642600.1"/>
    <property type="molecule type" value="Genomic_DNA"/>
</dbReference>
<feature type="compositionally biased region" description="Basic and acidic residues" evidence="1">
    <location>
        <begin position="388"/>
        <end position="410"/>
    </location>
</feature>
<feature type="region of interest" description="Disordered" evidence="1">
    <location>
        <begin position="697"/>
        <end position="729"/>
    </location>
</feature>
<feature type="compositionally biased region" description="Polar residues" evidence="1">
    <location>
        <begin position="182"/>
        <end position="193"/>
    </location>
</feature>
<proteinExistence type="predicted"/>
<feature type="compositionally biased region" description="Basic residues" evidence="1">
    <location>
        <begin position="334"/>
        <end position="343"/>
    </location>
</feature>
<dbReference type="OrthoDB" id="5244050at2759"/>
<feature type="compositionally biased region" description="Pro residues" evidence="1">
    <location>
        <begin position="853"/>
        <end position="868"/>
    </location>
</feature>
<feature type="compositionally biased region" description="Low complexity" evidence="1">
    <location>
        <begin position="425"/>
        <end position="440"/>
    </location>
</feature>
<feature type="compositionally biased region" description="Basic and acidic residues" evidence="1">
    <location>
        <begin position="44"/>
        <end position="53"/>
    </location>
</feature>
<feature type="compositionally biased region" description="Polar residues" evidence="1">
    <location>
        <begin position="915"/>
        <end position="928"/>
    </location>
</feature>
<feature type="compositionally biased region" description="Acidic residues" evidence="1">
    <location>
        <begin position="348"/>
        <end position="360"/>
    </location>
</feature>
<reference evidence="2" key="1">
    <citation type="journal article" date="2020" name="Stud. Mycol.">
        <title>101 Dothideomycetes genomes: a test case for predicting lifestyles and emergence of pathogens.</title>
        <authorList>
            <person name="Haridas S."/>
            <person name="Albert R."/>
            <person name="Binder M."/>
            <person name="Bloem J."/>
            <person name="Labutti K."/>
            <person name="Salamov A."/>
            <person name="Andreopoulos B."/>
            <person name="Baker S."/>
            <person name="Barry K."/>
            <person name="Bills G."/>
            <person name="Bluhm B."/>
            <person name="Cannon C."/>
            <person name="Castanera R."/>
            <person name="Culley D."/>
            <person name="Daum C."/>
            <person name="Ezra D."/>
            <person name="Gonzalez J."/>
            <person name="Henrissat B."/>
            <person name="Kuo A."/>
            <person name="Liang C."/>
            <person name="Lipzen A."/>
            <person name="Lutzoni F."/>
            <person name="Magnuson J."/>
            <person name="Mondo S."/>
            <person name="Nolan M."/>
            <person name="Ohm R."/>
            <person name="Pangilinan J."/>
            <person name="Park H.-J."/>
            <person name="Ramirez L."/>
            <person name="Alfaro M."/>
            <person name="Sun H."/>
            <person name="Tritt A."/>
            <person name="Yoshinaga Y."/>
            <person name="Zwiers L.-H."/>
            <person name="Turgeon B."/>
            <person name="Goodwin S."/>
            <person name="Spatafora J."/>
            <person name="Crous P."/>
            <person name="Grigoriev I."/>
        </authorList>
    </citation>
    <scope>NUCLEOTIDE SEQUENCE</scope>
    <source>
        <strain evidence="2">CBS 473.64</strain>
    </source>
</reference>
<keyword evidence="3" id="KW-1185">Reference proteome</keyword>
<feature type="region of interest" description="Disordered" evidence="1">
    <location>
        <begin position="497"/>
        <end position="521"/>
    </location>
</feature>
<sequence length="1008" mass="110653">MGRHRPSKFSFPMPGRKTHSKGDIIETKGKELTPKPSLSSMPSARDHPPRYDDSSSNISKAQRILGTGGPPFRPNSSKHANVPPSPGFMSVTISDAASDYDARTYDARTNDARTYDARTEESSLFPPRRPCQSNRASSHILPASMAYHGSERPDTGSSSVSRHLRPRASDSTMRSHYDARSSPLSISQQTSDSAVRDMALRKGKPQVVPYSDDYTHSPLAQELSQEAKQDRRRSRTPRLDLSKLFPKPRANGTQYDSTLLSPNKMVNSPSAVSSISDHFPHPMTREPTPTQRGHAKLTKPKPTPRSQSPAVHPGRSLSPSRLYRRETYDSAKVNVRRPPHGIKHWFDGLDEDSDEMDEDERVPVHAPAPVKPSAQHLAPRRKSSLGRMLEDETSRDQEPRGTQHMLDPRKNQYVYPNSPMANRHSSSQYSLQSQVSQTTTKTKDSALSKTNLQNSSVLSCSSSEDEGEDVAANRVSKRNVAVRDSIDMTEEGDIVIGQAQAFPMRSSHGRRPSASTGKFSMLSTSTNAATIEVMYTPEPYVPQHFPRFSSSNRRSSHVRQPSIIAESEDEDARPKTTANPLQSSSTRDHRSTSEPRSRIEAQKFMAVTPEEEALLEALRKKRVAMAQQNWIEGYTTAVKKEDVIRQPTPPESKQKNYRTSAFLALESPSVSPVRVVEAKKKPSKKSLAPIQTPHITTASRGRSVTSRERTVEPGMLRDSSSRGTSSDRHISITETKISHRLSPPPEFSPLDPFFPFPTPTGGIASPTTTDHPSPLPSPITPGMRSGESEVHVKVASSEPSCNSDNDDVSVLPTGVIDPPSNNVKPEKSNVSHQRRRTASSGTDAPMPMQPRFDPMPPPPKLGALPPLPNANTKNSTRELLPLSGASSRTSSVAEPFVSQPTIPRRSSRRKSSISATTSLTMGLPNSNHNSTTSVRTSSPTPPPASRNPNLYERQPSRADSRAGSRFSNRDRDSSSTGVGSTSSRCSVSDDVLAAWGSLGGNYERPNFF</sequence>
<feature type="region of interest" description="Disordered" evidence="1">
    <location>
        <begin position="111"/>
        <end position="471"/>
    </location>
</feature>
<accession>A0A6A6S4V9</accession>
<evidence type="ECO:0000313" key="3">
    <source>
        <dbReference type="Proteomes" id="UP000799753"/>
    </source>
</evidence>
<feature type="compositionally biased region" description="Polar residues" evidence="1">
    <location>
        <begin position="576"/>
        <end position="585"/>
    </location>
</feature>